<reference evidence="3" key="1">
    <citation type="journal article" date="2023" name="Mol. Phylogenet. Evol.">
        <title>Genome-scale phylogeny and comparative genomics of the fungal order Sordariales.</title>
        <authorList>
            <person name="Hensen N."/>
            <person name="Bonometti L."/>
            <person name="Westerberg I."/>
            <person name="Brannstrom I.O."/>
            <person name="Guillou S."/>
            <person name="Cros-Aarteil S."/>
            <person name="Calhoun S."/>
            <person name="Haridas S."/>
            <person name="Kuo A."/>
            <person name="Mondo S."/>
            <person name="Pangilinan J."/>
            <person name="Riley R."/>
            <person name="LaButti K."/>
            <person name="Andreopoulos B."/>
            <person name="Lipzen A."/>
            <person name="Chen C."/>
            <person name="Yan M."/>
            <person name="Daum C."/>
            <person name="Ng V."/>
            <person name="Clum A."/>
            <person name="Steindorff A."/>
            <person name="Ohm R.A."/>
            <person name="Martin F."/>
            <person name="Silar P."/>
            <person name="Natvig D.O."/>
            <person name="Lalanne C."/>
            <person name="Gautier V."/>
            <person name="Ament-Velasquez S.L."/>
            <person name="Kruys A."/>
            <person name="Hutchinson M.I."/>
            <person name="Powell A.J."/>
            <person name="Barry K."/>
            <person name="Miller A.N."/>
            <person name="Grigoriev I.V."/>
            <person name="Debuchy R."/>
            <person name="Gladieux P."/>
            <person name="Hiltunen Thoren M."/>
            <person name="Johannesson H."/>
        </authorList>
    </citation>
    <scope>NUCLEOTIDE SEQUENCE</scope>
    <source>
        <strain evidence="3">PSN309</strain>
    </source>
</reference>
<feature type="region of interest" description="Disordered" evidence="1">
    <location>
        <begin position="274"/>
        <end position="341"/>
    </location>
</feature>
<dbReference type="Proteomes" id="UP001302126">
    <property type="component" value="Unassembled WGS sequence"/>
</dbReference>
<feature type="compositionally biased region" description="Basic and acidic residues" evidence="1">
    <location>
        <begin position="285"/>
        <end position="299"/>
    </location>
</feature>
<keyword evidence="4" id="KW-1185">Reference proteome</keyword>
<evidence type="ECO:0000256" key="2">
    <source>
        <dbReference type="SAM" id="Phobius"/>
    </source>
</evidence>
<feature type="compositionally biased region" description="Basic and acidic residues" evidence="1">
    <location>
        <begin position="381"/>
        <end position="390"/>
    </location>
</feature>
<protein>
    <submittedName>
        <fullName evidence="3">Uncharacterized protein</fullName>
    </submittedName>
</protein>
<accession>A0AAN7AJB1</accession>
<feature type="transmembrane region" description="Helical" evidence="2">
    <location>
        <begin position="243"/>
        <end position="264"/>
    </location>
</feature>
<feature type="region of interest" description="Disordered" evidence="1">
    <location>
        <begin position="407"/>
        <end position="484"/>
    </location>
</feature>
<feature type="compositionally biased region" description="Low complexity" evidence="1">
    <location>
        <begin position="365"/>
        <end position="376"/>
    </location>
</feature>
<proteinExistence type="predicted"/>
<feature type="region of interest" description="Disordered" evidence="1">
    <location>
        <begin position="361"/>
        <end position="390"/>
    </location>
</feature>
<reference evidence="3" key="2">
    <citation type="submission" date="2023-05" db="EMBL/GenBank/DDBJ databases">
        <authorList>
            <consortium name="Lawrence Berkeley National Laboratory"/>
            <person name="Steindorff A."/>
            <person name="Hensen N."/>
            <person name="Bonometti L."/>
            <person name="Westerberg I."/>
            <person name="Brannstrom I.O."/>
            <person name="Guillou S."/>
            <person name="Cros-Aarteil S."/>
            <person name="Calhoun S."/>
            <person name="Haridas S."/>
            <person name="Kuo A."/>
            <person name="Mondo S."/>
            <person name="Pangilinan J."/>
            <person name="Riley R."/>
            <person name="Labutti K."/>
            <person name="Andreopoulos B."/>
            <person name="Lipzen A."/>
            <person name="Chen C."/>
            <person name="Yanf M."/>
            <person name="Daum C."/>
            <person name="Ng V."/>
            <person name="Clum A."/>
            <person name="Ohm R."/>
            <person name="Martin F."/>
            <person name="Silar P."/>
            <person name="Natvig D."/>
            <person name="Lalanne C."/>
            <person name="Gautier V."/>
            <person name="Ament-Velasquez S.L."/>
            <person name="Kruys A."/>
            <person name="Hutchinson M.I."/>
            <person name="Powell A.J."/>
            <person name="Barry K."/>
            <person name="Miller A.N."/>
            <person name="Grigoriev I.V."/>
            <person name="Debuchy R."/>
            <person name="Gladieux P."/>
            <person name="Thoren M.H."/>
            <person name="Johannesson H."/>
        </authorList>
    </citation>
    <scope>NUCLEOTIDE SEQUENCE</scope>
    <source>
        <strain evidence="3">PSN309</strain>
    </source>
</reference>
<name>A0AAN7AJB1_9PEZI</name>
<dbReference type="EMBL" id="MU864392">
    <property type="protein sequence ID" value="KAK4188107.1"/>
    <property type="molecule type" value="Genomic_DNA"/>
</dbReference>
<comment type="caution">
    <text evidence="3">The sequence shown here is derived from an EMBL/GenBank/DDBJ whole genome shotgun (WGS) entry which is preliminary data.</text>
</comment>
<evidence type="ECO:0000313" key="3">
    <source>
        <dbReference type="EMBL" id="KAK4188107.1"/>
    </source>
</evidence>
<sequence length="484" mass="51210">MSAPSAVRGGTAPLASLTSIFTPPCPTTWLLTTTRLLSQLPAFPTRGPSSCDPPSWKSNIAGGGFQYYSPAICPQGFAVGRNCGLTKTRTPEGFPTVKPGETVAYCVPIGLACTTDTTDWRGGVWGYATRAGAAAVTVGPAIQIRWAEADLTMLETHPLTPGLKLARTAVVAQSAATGIIQPFTSVIPTDQPDGDVLITDTKTSRPVTTNNVVYETGGASTAGNSNSGGGGGGIGSLNRGTSIIVIVVVSFVVAIALMTAAFILTRRYKRKRAQQQTSGVAALEAGRRSRDPREHDGKSTRRSSRTTVLKLDPRDGHSELDATSPALGSTPNPAELEGDLIPPSPAKLWPVHQRSWLKSPSLYHPLQSPRSLQSSRSTRRTIRESFGEKINDPATALGRLKIPAARSIMSRSSPSSASPRAGSFWRVPRSPRTPNSPSTANRLSQQPPKPPPKSGLSGRPWPSASGRETDVIQEVSEDLPSKTR</sequence>
<dbReference type="AlphaFoldDB" id="A0AAN7AJB1"/>
<organism evidence="3 4">
    <name type="scientific">Podospora australis</name>
    <dbReference type="NCBI Taxonomy" id="1536484"/>
    <lineage>
        <taxon>Eukaryota</taxon>
        <taxon>Fungi</taxon>
        <taxon>Dikarya</taxon>
        <taxon>Ascomycota</taxon>
        <taxon>Pezizomycotina</taxon>
        <taxon>Sordariomycetes</taxon>
        <taxon>Sordariomycetidae</taxon>
        <taxon>Sordariales</taxon>
        <taxon>Podosporaceae</taxon>
        <taxon>Podospora</taxon>
    </lineage>
</organism>
<keyword evidence="2" id="KW-0472">Membrane</keyword>
<gene>
    <name evidence="3" type="ORF">QBC35DRAFT_211226</name>
</gene>
<feature type="compositionally biased region" description="Basic and acidic residues" evidence="1">
    <location>
        <begin position="311"/>
        <end position="320"/>
    </location>
</feature>
<evidence type="ECO:0000256" key="1">
    <source>
        <dbReference type="SAM" id="MobiDB-lite"/>
    </source>
</evidence>
<keyword evidence="2" id="KW-1133">Transmembrane helix</keyword>
<keyword evidence="2" id="KW-0812">Transmembrane</keyword>
<evidence type="ECO:0000313" key="4">
    <source>
        <dbReference type="Proteomes" id="UP001302126"/>
    </source>
</evidence>
<feature type="compositionally biased region" description="Low complexity" evidence="1">
    <location>
        <begin position="407"/>
        <end position="446"/>
    </location>
</feature>